<evidence type="ECO:0000313" key="2">
    <source>
        <dbReference type="EMBL" id="PVH90376.1"/>
    </source>
</evidence>
<dbReference type="Proteomes" id="UP000244855">
    <property type="component" value="Unassembled WGS sequence"/>
</dbReference>
<evidence type="ECO:0000313" key="3">
    <source>
        <dbReference type="Proteomes" id="UP000244855"/>
    </source>
</evidence>
<reference evidence="2 3" key="1">
    <citation type="journal article" date="2018" name="Sci. Rep.">
        <title>Comparative genomics provides insights into the lifestyle and reveals functional heterogeneity of dark septate endophytic fungi.</title>
        <authorList>
            <person name="Knapp D.G."/>
            <person name="Nemeth J.B."/>
            <person name="Barry K."/>
            <person name="Hainaut M."/>
            <person name="Henrissat B."/>
            <person name="Johnson J."/>
            <person name="Kuo A."/>
            <person name="Lim J.H.P."/>
            <person name="Lipzen A."/>
            <person name="Nolan M."/>
            <person name="Ohm R.A."/>
            <person name="Tamas L."/>
            <person name="Grigoriev I.V."/>
            <person name="Spatafora J.W."/>
            <person name="Nagy L.G."/>
            <person name="Kovacs G.M."/>
        </authorList>
    </citation>
    <scope>NUCLEOTIDE SEQUENCE [LARGE SCALE GENOMIC DNA]</scope>
    <source>
        <strain evidence="2 3">DSE2036</strain>
    </source>
</reference>
<protein>
    <submittedName>
        <fullName evidence="2">Uncharacterized protein</fullName>
    </submittedName>
</protein>
<sequence length="276" mass="29560">MASLSAQTSHDELFDALVDEILIVLGDLCQGLQQPFSQLGMPSYQPRGCSITRSKGRLSVSQQQPPEDASESDNHGMGFVNVAERAKLLRIISSSSVGSRGAQIAVRLAVAQTRLDMQGSFGVQTWFGSYAITAADPRVTVSKGCCLRTHVCDLDAVNGCYSIYSHTLGWLPYCFPAFGPASSSNMAAQAAAHHSSPPCDARSSLQAHLALLEANLVASHALWCARLKASAEERAFLESEVKMLRIVLQMQMKEVDKLESCLCGAKKTCGSGMDSG</sequence>
<dbReference type="AlphaFoldDB" id="A0A2V1CXB3"/>
<gene>
    <name evidence="2" type="ORF">DM02DRAFT_665174</name>
</gene>
<name>A0A2V1CXB3_9PLEO</name>
<feature type="region of interest" description="Disordered" evidence="1">
    <location>
        <begin position="55"/>
        <end position="76"/>
    </location>
</feature>
<keyword evidence="3" id="KW-1185">Reference proteome</keyword>
<accession>A0A2V1CXB3</accession>
<evidence type="ECO:0000256" key="1">
    <source>
        <dbReference type="SAM" id="MobiDB-lite"/>
    </source>
</evidence>
<organism evidence="2 3">
    <name type="scientific">Periconia macrospinosa</name>
    <dbReference type="NCBI Taxonomy" id="97972"/>
    <lineage>
        <taxon>Eukaryota</taxon>
        <taxon>Fungi</taxon>
        <taxon>Dikarya</taxon>
        <taxon>Ascomycota</taxon>
        <taxon>Pezizomycotina</taxon>
        <taxon>Dothideomycetes</taxon>
        <taxon>Pleosporomycetidae</taxon>
        <taxon>Pleosporales</taxon>
        <taxon>Massarineae</taxon>
        <taxon>Periconiaceae</taxon>
        <taxon>Periconia</taxon>
    </lineage>
</organism>
<proteinExistence type="predicted"/>
<dbReference type="EMBL" id="KZ806371">
    <property type="protein sequence ID" value="PVH90376.1"/>
    <property type="molecule type" value="Genomic_DNA"/>
</dbReference>